<dbReference type="FunFam" id="3.40.50.300:FF:000057">
    <property type="entry name" value="GTPase Der"/>
    <property type="match status" value="1"/>
</dbReference>
<dbReference type="EMBL" id="UINC01140524">
    <property type="protein sequence ID" value="SVD27714.1"/>
    <property type="molecule type" value="Genomic_DNA"/>
</dbReference>
<dbReference type="InterPro" id="IPR027417">
    <property type="entry name" value="P-loop_NTPase"/>
</dbReference>
<evidence type="ECO:0000256" key="4">
    <source>
        <dbReference type="ARBA" id="ARBA00022737"/>
    </source>
</evidence>
<sequence length="252" mass="27698">MSALPLVAIIGRANVGKSTLFNRLIQKRTAIVNDTPGVTRDRIYGQSDWLGHFFIVVDTGGVDVDGTNEIEHQVVEQALLAQEEADIVIFVADKNVGLTPQDREVVDRIRKSGKPFFFAVNKVDHARHEQELSDFAGVGVDTVYPISAEHGHGIADMLDVLVIALPEMKEKPLPENTIRVAMVGRPNVGKSSLINRLLDSTRCIVSDIPGTTRDAVDTFLEIDKENFLLVDTAGIKRKGKTAKILDKFSVIM</sequence>
<dbReference type="InterPro" id="IPR005225">
    <property type="entry name" value="Small_GTP-bd"/>
</dbReference>
<dbReference type="PANTHER" id="PTHR43834:SF6">
    <property type="entry name" value="GTPASE DER"/>
    <property type="match status" value="1"/>
</dbReference>
<dbReference type="GO" id="GO:0042254">
    <property type="term" value="P:ribosome biogenesis"/>
    <property type="evidence" value="ECO:0007669"/>
    <property type="project" value="UniProtKB-KW"/>
</dbReference>
<dbReference type="CDD" id="cd01894">
    <property type="entry name" value="EngA1"/>
    <property type="match status" value="1"/>
</dbReference>
<gene>
    <name evidence="9" type="ORF">METZ01_LOCUS380568</name>
</gene>
<dbReference type="PROSITE" id="PS51712">
    <property type="entry name" value="G_ENGA"/>
    <property type="match status" value="1"/>
</dbReference>
<dbReference type="AlphaFoldDB" id="A0A382U063"/>
<name>A0A382U063_9ZZZZ</name>
<proteinExistence type="inferred from homology"/>
<evidence type="ECO:0000256" key="3">
    <source>
        <dbReference type="ARBA" id="ARBA00022517"/>
    </source>
</evidence>
<evidence type="ECO:0000256" key="6">
    <source>
        <dbReference type="ARBA" id="ARBA00023134"/>
    </source>
</evidence>
<dbReference type="PANTHER" id="PTHR43834">
    <property type="entry name" value="GTPASE DER"/>
    <property type="match status" value="1"/>
</dbReference>
<evidence type="ECO:0000256" key="1">
    <source>
        <dbReference type="ARBA" id="ARBA00008279"/>
    </source>
</evidence>
<comment type="similarity">
    <text evidence="1">Belongs to the TRAFAC class TrmE-Era-EngA-EngB-Septin-like GTPase superfamily. EngA (Der) GTPase family.</text>
</comment>
<keyword evidence="6" id="KW-0342">GTP-binding</keyword>
<evidence type="ECO:0000256" key="7">
    <source>
        <dbReference type="ARBA" id="ARBA00032345"/>
    </source>
</evidence>
<dbReference type="Gene3D" id="3.40.50.300">
    <property type="entry name" value="P-loop containing nucleotide triphosphate hydrolases"/>
    <property type="match status" value="2"/>
</dbReference>
<dbReference type="NCBIfam" id="TIGR03594">
    <property type="entry name" value="GTPase_EngA"/>
    <property type="match status" value="1"/>
</dbReference>
<keyword evidence="5" id="KW-0547">Nucleotide-binding</keyword>
<keyword evidence="4" id="KW-0677">Repeat</keyword>
<dbReference type="GO" id="GO:0043022">
    <property type="term" value="F:ribosome binding"/>
    <property type="evidence" value="ECO:0007669"/>
    <property type="project" value="TreeGrafter"/>
</dbReference>
<evidence type="ECO:0000259" key="8">
    <source>
        <dbReference type="PROSITE" id="PS51712"/>
    </source>
</evidence>
<dbReference type="Pfam" id="PF01926">
    <property type="entry name" value="MMR_HSR1"/>
    <property type="match status" value="2"/>
</dbReference>
<dbReference type="InterPro" id="IPR031166">
    <property type="entry name" value="G_ENGA"/>
</dbReference>
<evidence type="ECO:0000313" key="9">
    <source>
        <dbReference type="EMBL" id="SVD27714.1"/>
    </source>
</evidence>
<dbReference type="InterPro" id="IPR006073">
    <property type="entry name" value="GTP-bd"/>
</dbReference>
<evidence type="ECO:0000256" key="5">
    <source>
        <dbReference type="ARBA" id="ARBA00022741"/>
    </source>
</evidence>
<dbReference type="NCBIfam" id="TIGR00231">
    <property type="entry name" value="small_GTP"/>
    <property type="match status" value="2"/>
</dbReference>
<evidence type="ECO:0000256" key="2">
    <source>
        <dbReference type="ARBA" id="ARBA00020953"/>
    </source>
</evidence>
<reference evidence="9" key="1">
    <citation type="submission" date="2018-05" db="EMBL/GenBank/DDBJ databases">
        <authorList>
            <person name="Lanie J.A."/>
            <person name="Ng W.-L."/>
            <person name="Kazmierczak K.M."/>
            <person name="Andrzejewski T.M."/>
            <person name="Davidsen T.M."/>
            <person name="Wayne K.J."/>
            <person name="Tettelin H."/>
            <person name="Glass J.I."/>
            <person name="Rusch D."/>
            <person name="Podicherti R."/>
            <person name="Tsui H.-C.T."/>
            <person name="Winkler M.E."/>
        </authorList>
    </citation>
    <scope>NUCLEOTIDE SEQUENCE</scope>
</reference>
<organism evidence="9">
    <name type="scientific">marine metagenome</name>
    <dbReference type="NCBI Taxonomy" id="408172"/>
    <lineage>
        <taxon>unclassified sequences</taxon>
        <taxon>metagenomes</taxon>
        <taxon>ecological metagenomes</taxon>
    </lineage>
</organism>
<feature type="non-terminal residue" evidence="9">
    <location>
        <position position="252"/>
    </location>
</feature>
<dbReference type="GO" id="GO:0005525">
    <property type="term" value="F:GTP binding"/>
    <property type="evidence" value="ECO:0007669"/>
    <property type="project" value="UniProtKB-KW"/>
</dbReference>
<accession>A0A382U063</accession>
<feature type="domain" description="EngA-type G" evidence="8">
    <location>
        <begin position="5"/>
        <end position="169"/>
    </location>
</feature>
<keyword evidence="3" id="KW-0690">Ribosome biogenesis</keyword>
<protein>
    <recommendedName>
        <fullName evidence="2">GTPase Der</fullName>
    </recommendedName>
    <alternativeName>
        <fullName evidence="7">GTP-binding protein EngA</fullName>
    </alternativeName>
</protein>
<dbReference type="SUPFAM" id="SSF52540">
    <property type="entry name" value="P-loop containing nucleoside triphosphate hydrolases"/>
    <property type="match status" value="2"/>
</dbReference>
<dbReference type="InterPro" id="IPR016484">
    <property type="entry name" value="GTPase_Der"/>
</dbReference>